<dbReference type="EMBL" id="SDMP01000011">
    <property type="protein sequence ID" value="RYR30801.1"/>
    <property type="molecule type" value="Genomic_DNA"/>
</dbReference>
<dbReference type="InterPro" id="IPR036291">
    <property type="entry name" value="NAD(P)-bd_dom_sf"/>
</dbReference>
<feature type="domain" description="PRISE-like Rossmann-fold" evidence="1">
    <location>
        <begin position="302"/>
        <end position="599"/>
    </location>
</feature>
<dbReference type="GO" id="GO:0016627">
    <property type="term" value="F:oxidoreductase activity, acting on the CH-CH group of donors"/>
    <property type="evidence" value="ECO:0007669"/>
    <property type="project" value="UniProtKB-ARBA"/>
</dbReference>
<dbReference type="CDD" id="cd08948">
    <property type="entry name" value="5beta-POR_like_SDR_a"/>
    <property type="match status" value="1"/>
</dbReference>
<protein>
    <recommendedName>
        <fullName evidence="1">PRISE-like Rossmann-fold domain-containing protein</fullName>
    </recommendedName>
</protein>
<dbReference type="PANTHER" id="PTHR32487:SF13">
    <property type="entry name" value="LOW QUALITY PROTEIN: IRIDOID SYNTHASE-LIKE"/>
    <property type="match status" value="1"/>
</dbReference>
<evidence type="ECO:0000259" key="1">
    <source>
        <dbReference type="Pfam" id="PF22917"/>
    </source>
</evidence>
<organism evidence="2 3">
    <name type="scientific">Arachis hypogaea</name>
    <name type="common">Peanut</name>
    <dbReference type="NCBI Taxonomy" id="3818"/>
    <lineage>
        <taxon>Eukaryota</taxon>
        <taxon>Viridiplantae</taxon>
        <taxon>Streptophyta</taxon>
        <taxon>Embryophyta</taxon>
        <taxon>Tracheophyta</taxon>
        <taxon>Spermatophyta</taxon>
        <taxon>Magnoliopsida</taxon>
        <taxon>eudicotyledons</taxon>
        <taxon>Gunneridae</taxon>
        <taxon>Pentapetalae</taxon>
        <taxon>rosids</taxon>
        <taxon>fabids</taxon>
        <taxon>Fabales</taxon>
        <taxon>Fabaceae</taxon>
        <taxon>Papilionoideae</taxon>
        <taxon>50 kb inversion clade</taxon>
        <taxon>dalbergioids sensu lato</taxon>
        <taxon>Dalbergieae</taxon>
        <taxon>Pterocarpus clade</taxon>
        <taxon>Arachis</taxon>
    </lineage>
</organism>
<dbReference type="PANTHER" id="PTHR32487">
    <property type="entry name" value="3-OXO-DELTA(4,5)-STEROID 5-BETA-REDUCTASE"/>
    <property type="match status" value="1"/>
</dbReference>
<dbReference type="SUPFAM" id="SSF51735">
    <property type="entry name" value="NAD(P)-binding Rossmann-fold domains"/>
    <property type="match status" value="2"/>
</dbReference>
<feature type="domain" description="PRISE-like Rossmann-fold" evidence="1">
    <location>
        <begin position="80"/>
        <end position="243"/>
    </location>
</feature>
<accession>A0A445AWK5</accession>
<sequence length="599" mass="67383">MEKQNHQPSVVALVVGVTGMAGLSLAQALKHPDCLGGPWKVYGAARSQPTWFPPSTVDHFIAFDAVDSASTHSNLSPIAHEVTHLFWVTVQFPGDEEANVAVNTTMLHNVLTTLKSSPSSRLSHVTLQTGTKHYMGPIQDPTRSNQLVGHEPPFHEDMPRLPYPNFYYALEDLLASHAPSLTYSVHRSSIIIGASSRSGHNALVMVGAYAAVCRHLGVPFRYPGNRYTWEHFCDMTDARMVGLNIAQALKKPDCKGGPWKVYGAARRPPPATWFPASIVDDFISFDAVDAATTQASLSPIAHEVTHLFWVALQFQEDEEANIATNKGMLHNVLTTLKSSPASRLTHVTLQTGTKHYMGPIFDPARSTQLLSHDPPFHEDMPRLPYPNFYYAQEDLLASHAPSLTYSVHRSSIIIGASSRSAINALVKLGAYAAVCRHLRLPFRYPGTRYTWEHFCDMTDSEVLAQQHVWAAVTDKAKNQAFNCTNGDLFTWKRMWKVLSELFDVEFVGFGENDEDRVDVVEFMRDKDEIWDEIVEKYGLVKTKLKEFAYYEALKVVLHFDFQHVSSMNKSKEYGFFGHANTFKRVTFWVHKLRFMKIIP</sequence>
<dbReference type="Proteomes" id="UP000289738">
    <property type="component" value="Chromosome B01"/>
</dbReference>
<dbReference type="STRING" id="3818.A0A445AWK5"/>
<proteinExistence type="predicted"/>
<dbReference type="Gene3D" id="3.40.50.720">
    <property type="entry name" value="NAD(P)-binding Rossmann-like Domain"/>
    <property type="match status" value="2"/>
</dbReference>
<comment type="caution">
    <text evidence="2">The sequence shown here is derived from an EMBL/GenBank/DDBJ whole genome shotgun (WGS) entry which is preliminary data.</text>
</comment>
<gene>
    <name evidence="2" type="ORF">Ahy_B01g055570</name>
</gene>
<dbReference type="AlphaFoldDB" id="A0A445AWK5"/>
<name>A0A445AWK5_ARAHY</name>
<keyword evidence="3" id="KW-1185">Reference proteome</keyword>
<dbReference type="InterPro" id="IPR055222">
    <property type="entry name" value="PRISE-like_Rossmann-fold"/>
</dbReference>
<reference evidence="2 3" key="1">
    <citation type="submission" date="2019-01" db="EMBL/GenBank/DDBJ databases">
        <title>Sequencing of cultivated peanut Arachis hypogaea provides insights into genome evolution and oil improvement.</title>
        <authorList>
            <person name="Chen X."/>
        </authorList>
    </citation>
    <scope>NUCLEOTIDE SEQUENCE [LARGE SCALE GENOMIC DNA]</scope>
    <source>
        <strain evidence="3">cv. Fuhuasheng</strain>
        <tissue evidence="2">Leaves</tissue>
    </source>
</reference>
<dbReference type="GO" id="GO:0006629">
    <property type="term" value="P:lipid metabolic process"/>
    <property type="evidence" value="ECO:0007669"/>
    <property type="project" value="UniProtKB-ARBA"/>
</dbReference>
<dbReference type="Pfam" id="PF22917">
    <property type="entry name" value="PRISE"/>
    <property type="match status" value="2"/>
</dbReference>
<evidence type="ECO:0000313" key="2">
    <source>
        <dbReference type="EMBL" id="RYR30801.1"/>
    </source>
</evidence>
<evidence type="ECO:0000313" key="3">
    <source>
        <dbReference type="Proteomes" id="UP000289738"/>
    </source>
</evidence>